<dbReference type="Gene3D" id="3.30.9.10">
    <property type="entry name" value="D-Amino Acid Oxidase, subunit A, domain 2"/>
    <property type="match status" value="1"/>
</dbReference>
<dbReference type="PANTHER" id="PTHR10961:SF26">
    <property type="entry name" value="L-SACCHAROPINE OXIDASE"/>
    <property type="match status" value="1"/>
</dbReference>
<dbReference type="InterPro" id="IPR045170">
    <property type="entry name" value="MTOX"/>
</dbReference>
<dbReference type="AlphaFoldDB" id="A0A6A6RHJ1"/>
<dbReference type="Proteomes" id="UP000799753">
    <property type="component" value="Unassembled WGS sequence"/>
</dbReference>
<evidence type="ECO:0000313" key="7">
    <source>
        <dbReference type="EMBL" id="KAF2634652.1"/>
    </source>
</evidence>
<keyword evidence="5" id="KW-0560">Oxidoreductase</keyword>
<dbReference type="GO" id="GO:0050660">
    <property type="term" value="F:flavin adenine dinucleotide binding"/>
    <property type="evidence" value="ECO:0007669"/>
    <property type="project" value="InterPro"/>
</dbReference>
<protein>
    <submittedName>
        <fullName evidence="7">FAD dependent oxidoreductase</fullName>
    </submittedName>
</protein>
<accession>A0A6A6RHJ1</accession>
<keyword evidence="4" id="KW-0274">FAD</keyword>
<name>A0A6A6RHJ1_9PLEO</name>
<evidence type="ECO:0000313" key="8">
    <source>
        <dbReference type="Proteomes" id="UP000799753"/>
    </source>
</evidence>
<evidence type="ECO:0000259" key="6">
    <source>
        <dbReference type="Pfam" id="PF01266"/>
    </source>
</evidence>
<evidence type="ECO:0000256" key="3">
    <source>
        <dbReference type="ARBA" id="ARBA00022630"/>
    </source>
</evidence>
<evidence type="ECO:0000256" key="5">
    <source>
        <dbReference type="ARBA" id="ARBA00023002"/>
    </source>
</evidence>
<feature type="domain" description="FAD dependent oxidoreductase" evidence="6">
    <location>
        <begin position="6"/>
        <end position="370"/>
    </location>
</feature>
<dbReference type="GO" id="GO:0051698">
    <property type="term" value="F:saccharopine oxidase activity"/>
    <property type="evidence" value="ECO:0007669"/>
    <property type="project" value="TreeGrafter"/>
</dbReference>
<dbReference type="SUPFAM" id="SSF51905">
    <property type="entry name" value="FAD/NAD(P)-binding domain"/>
    <property type="match status" value="1"/>
</dbReference>
<dbReference type="Gene3D" id="3.50.50.60">
    <property type="entry name" value="FAD/NAD(P)-binding domain"/>
    <property type="match status" value="1"/>
</dbReference>
<dbReference type="InterPro" id="IPR006076">
    <property type="entry name" value="FAD-dep_OxRdtase"/>
</dbReference>
<dbReference type="InterPro" id="IPR036188">
    <property type="entry name" value="FAD/NAD-bd_sf"/>
</dbReference>
<evidence type="ECO:0000256" key="4">
    <source>
        <dbReference type="ARBA" id="ARBA00022827"/>
    </source>
</evidence>
<dbReference type="PANTHER" id="PTHR10961">
    <property type="entry name" value="PEROXISOMAL SARCOSINE OXIDASE"/>
    <property type="match status" value="1"/>
</dbReference>
<sequence length="418" mass="46009">MMVKSVLIVGGGTFGTSTAYHLSLKPDSYKNITVLDRFPVPSKEAAGNDINKVIRNDYADPLYAKLTTEAMTLWADPKGLYDGLYHRCGWLLGAAEGSKDFVRESAETAKSLGLVVAQPVSTQEIKKRWPIVSGDMDGWSTVWNPSAGWANARGALTRLAIAAQQNRVTYKDGPQGHVVQLLYDESGRCVGARTADNSAYFADIVILTAGAAAATLLDMQGQLVAKGHTVGHIQCSPAEAKKYEKMPIVGHLEGGLLFPPQEDGIFKFSAMDFVTNYEGRSVSLPRYREDNKGDGVPEPIEKKMRKWLKECFPELADREWFETRLCWDADTPDLHFLIDEHPSHAGLHLAVGGSAHGFKMMPVVGKYVVESLEGVLNKETKGKWRWRPGAKMQHANPHPTPLLELSDISGFQGRTSRL</sequence>
<gene>
    <name evidence="7" type="ORF">P280DRAFT_438457</name>
</gene>
<evidence type="ECO:0000256" key="2">
    <source>
        <dbReference type="ARBA" id="ARBA00010989"/>
    </source>
</evidence>
<reference evidence="7" key="1">
    <citation type="journal article" date="2020" name="Stud. Mycol.">
        <title>101 Dothideomycetes genomes: a test case for predicting lifestyles and emergence of pathogens.</title>
        <authorList>
            <person name="Haridas S."/>
            <person name="Albert R."/>
            <person name="Binder M."/>
            <person name="Bloem J."/>
            <person name="Labutti K."/>
            <person name="Salamov A."/>
            <person name="Andreopoulos B."/>
            <person name="Baker S."/>
            <person name="Barry K."/>
            <person name="Bills G."/>
            <person name="Bluhm B."/>
            <person name="Cannon C."/>
            <person name="Castanera R."/>
            <person name="Culley D."/>
            <person name="Daum C."/>
            <person name="Ezra D."/>
            <person name="Gonzalez J."/>
            <person name="Henrissat B."/>
            <person name="Kuo A."/>
            <person name="Liang C."/>
            <person name="Lipzen A."/>
            <person name="Lutzoni F."/>
            <person name="Magnuson J."/>
            <person name="Mondo S."/>
            <person name="Nolan M."/>
            <person name="Ohm R."/>
            <person name="Pangilinan J."/>
            <person name="Park H.-J."/>
            <person name="Ramirez L."/>
            <person name="Alfaro M."/>
            <person name="Sun H."/>
            <person name="Tritt A."/>
            <person name="Yoshinaga Y."/>
            <person name="Zwiers L.-H."/>
            <person name="Turgeon B."/>
            <person name="Goodwin S."/>
            <person name="Spatafora J."/>
            <person name="Crous P."/>
            <person name="Grigoriev I."/>
        </authorList>
    </citation>
    <scope>NUCLEOTIDE SEQUENCE</scope>
    <source>
        <strain evidence="7">CBS 473.64</strain>
    </source>
</reference>
<organism evidence="7 8">
    <name type="scientific">Massarina eburnea CBS 473.64</name>
    <dbReference type="NCBI Taxonomy" id="1395130"/>
    <lineage>
        <taxon>Eukaryota</taxon>
        <taxon>Fungi</taxon>
        <taxon>Dikarya</taxon>
        <taxon>Ascomycota</taxon>
        <taxon>Pezizomycotina</taxon>
        <taxon>Dothideomycetes</taxon>
        <taxon>Pleosporomycetidae</taxon>
        <taxon>Pleosporales</taxon>
        <taxon>Massarineae</taxon>
        <taxon>Massarinaceae</taxon>
        <taxon>Massarina</taxon>
    </lineage>
</organism>
<dbReference type="GO" id="GO:0008115">
    <property type="term" value="F:sarcosine oxidase activity"/>
    <property type="evidence" value="ECO:0007669"/>
    <property type="project" value="TreeGrafter"/>
</dbReference>
<dbReference type="Pfam" id="PF01266">
    <property type="entry name" value="DAO"/>
    <property type="match status" value="1"/>
</dbReference>
<comment type="cofactor">
    <cofactor evidence="1">
        <name>FAD</name>
        <dbReference type="ChEBI" id="CHEBI:57692"/>
    </cofactor>
</comment>
<comment type="similarity">
    <text evidence="2">Belongs to the MSOX/MTOX family.</text>
</comment>
<keyword evidence="3" id="KW-0285">Flavoprotein</keyword>
<dbReference type="EMBL" id="MU006816">
    <property type="protein sequence ID" value="KAF2634652.1"/>
    <property type="molecule type" value="Genomic_DNA"/>
</dbReference>
<evidence type="ECO:0000256" key="1">
    <source>
        <dbReference type="ARBA" id="ARBA00001974"/>
    </source>
</evidence>
<keyword evidence="8" id="KW-1185">Reference proteome</keyword>
<dbReference type="OrthoDB" id="2219495at2759"/>
<proteinExistence type="inferred from homology"/>